<dbReference type="PANTHER" id="PTHR31885:SF6">
    <property type="entry name" value="GH04784P"/>
    <property type="match status" value="1"/>
</dbReference>
<keyword evidence="5 6" id="KW-0472">Membrane</keyword>
<feature type="transmembrane region" description="Helical" evidence="6">
    <location>
        <begin position="222"/>
        <end position="239"/>
    </location>
</feature>
<name>A0A916JSC8_9FLAO</name>
<keyword evidence="8" id="KW-1185">Reference proteome</keyword>
<proteinExistence type="inferred from homology"/>
<feature type="transmembrane region" description="Helical" evidence="6">
    <location>
        <begin position="73"/>
        <end position="91"/>
    </location>
</feature>
<evidence type="ECO:0000313" key="8">
    <source>
        <dbReference type="Proteomes" id="UP000683507"/>
    </source>
</evidence>
<evidence type="ECO:0008006" key="9">
    <source>
        <dbReference type="Google" id="ProtNLM"/>
    </source>
</evidence>
<evidence type="ECO:0000256" key="1">
    <source>
        <dbReference type="ARBA" id="ARBA00004141"/>
    </source>
</evidence>
<dbReference type="EMBL" id="OU015584">
    <property type="protein sequence ID" value="CAG5086892.1"/>
    <property type="molecule type" value="Genomic_DNA"/>
</dbReference>
<dbReference type="KEGG" id="ptan:CRYO30217_03321"/>
<feature type="transmembrane region" description="Helical" evidence="6">
    <location>
        <begin position="192"/>
        <end position="216"/>
    </location>
</feature>
<gene>
    <name evidence="7" type="ORF">CRYO30217_03321</name>
</gene>
<comment type="similarity">
    <text evidence="2">Belongs to the TMEM86 family.</text>
</comment>
<accession>A0A916JSC8</accession>
<dbReference type="Pfam" id="PF07947">
    <property type="entry name" value="YhhN"/>
    <property type="match status" value="1"/>
</dbReference>
<dbReference type="PANTHER" id="PTHR31885">
    <property type="entry name" value="GH04784P"/>
    <property type="match status" value="1"/>
</dbReference>
<feature type="transmembrane region" description="Helical" evidence="6">
    <location>
        <begin position="162"/>
        <end position="180"/>
    </location>
</feature>
<dbReference type="Proteomes" id="UP000683507">
    <property type="component" value="Chromosome"/>
</dbReference>
<keyword evidence="4 6" id="KW-1133">Transmembrane helix</keyword>
<evidence type="ECO:0000256" key="6">
    <source>
        <dbReference type="SAM" id="Phobius"/>
    </source>
</evidence>
<evidence type="ECO:0000256" key="2">
    <source>
        <dbReference type="ARBA" id="ARBA00007375"/>
    </source>
</evidence>
<feature type="transmembrane region" description="Helical" evidence="6">
    <location>
        <begin position="130"/>
        <end position="150"/>
    </location>
</feature>
<evidence type="ECO:0000256" key="4">
    <source>
        <dbReference type="ARBA" id="ARBA00022989"/>
    </source>
</evidence>
<sequence>MHGSNNVFCIFVLQEMTKSQLLIILYILLSIIEITGDVLDNQLMVFATKPLLMPTLLIWFYTEIKRKSKFKNIIAGSIVAAFFGDTFLMFVPYNDLFFLLGLGSFLIGQLLYGWGFIGNIKDSKKEGSKPFNLTLTIVFAAFYGGLMRFLYPNLIKVEEGAFLIPVLIYGLAICFMGLTAGFRYNKVNHSSFLFAFLGAIIFVVSDTCIALDKFYFPGGFPYAQAIIMITYCTAQYLLVKGSILHLQRNPSA</sequence>
<feature type="transmembrane region" description="Helical" evidence="6">
    <location>
        <begin position="21"/>
        <end position="38"/>
    </location>
</feature>
<comment type="subcellular location">
    <subcellularLocation>
        <location evidence="1">Membrane</location>
        <topology evidence="1">Multi-pass membrane protein</topology>
    </subcellularLocation>
</comment>
<evidence type="ECO:0000256" key="3">
    <source>
        <dbReference type="ARBA" id="ARBA00022692"/>
    </source>
</evidence>
<reference evidence="7" key="1">
    <citation type="submission" date="2021-04" db="EMBL/GenBank/DDBJ databases">
        <authorList>
            <person name="Rodrigo-Torres L."/>
            <person name="Arahal R. D."/>
            <person name="Lucena T."/>
        </authorList>
    </citation>
    <scope>NUCLEOTIDE SEQUENCE</scope>
    <source>
        <strain evidence="7">AS29M-1</strain>
    </source>
</reference>
<dbReference type="InterPro" id="IPR012506">
    <property type="entry name" value="TMEM86B-like"/>
</dbReference>
<protein>
    <recommendedName>
        <fullName evidence="9">Lysoplasmalogenase</fullName>
    </recommendedName>
</protein>
<dbReference type="GO" id="GO:0016020">
    <property type="term" value="C:membrane"/>
    <property type="evidence" value="ECO:0007669"/>
    <property type="project" value="UniProtKB-SubCell"/>
</dbReference>
<feature type="transmembrane region" description="Helical" evidence="6">
    <location>
        <begin position="97"/>
        <end position="118"/>
    </location>
</feature>
<evidence type="ECO:0000256" key="5">
    <source>
        <dbReference type="ARBA" id="ARBA00023136"/>
    </source>
</evidence>
<dbReference type="GO" id="GO:0016787">
    <property type="term" value="F:hydrolase activity"/>
    <property type="evidence" value="ECO:0007669"/>
    <property type="project" value="TreeGrafter"/>
</dbReference>
<evidence type="ECO:0000313" key="7">
    <source>
        <dbReference type="EMBL" id="CAG5086892.1"/>
    </source>
</evidence>
<feature type="transmembrane region" description="Helical" evidence="6">
    <location>
        <begin position="44"/>
        <end position="61"/>
    </location>
</feature>
<dbReference type="AlphaFoldDB" id="A0A916JSC8"/>
<organism evidence="7 8">
    <name type="scientific">Parvicella tangerina</name>
    <dbReference type="NCBI Taxonomy" id="2829795"/>
    <lineage>
        <taxon>Bacteria</taxon>
        <taxon>Pseudomonadati</taxon>
        <taxon>Bacteroidota</taxon>
        <taxon>Flavobacteriia</taxon>
        <taxon>Flavobacteriales</taxon>
        <taxon>Parvicellaceae</taxon>
        <taxon>Parvicella</taxon>
    </lineage>
</organism>
<keyword evidence="3 6" id="KW-0812">Transmembrane</keyword>